<evidence type="ECO:0000313" key="2">
    <source>
        <dbReference type="Proteomes" id="UP000228535"/>
    </source>
</evidence>
<dbReference type="AlphaFoldDB" id="A0A2M9BMA3"/>
<protein>
    <submittedName>
        <fullName evidence="1">Uncharacterized protein</fullName>
    </submittedName>
</protein>
<dbReference type="RefSeq" id="WP_157807243.1">
    <property type="nucleotide sequence ID" value="NZ_PGFA01000001.1"/>
</dbReference>
<name>A0A2M9BMA3_9BACT</name>
<sequence>METRILTTPIAQLRNPVVAGLDFRIKPPQLLIYYHSDGGKDIDYDIVFDNPRGFKCLDEGDMINYWENPLLVDNWLFEILSGGWLDMEDSAGGFSSKALGFREFLITGMDDCISVLSQQEPRFVQRPNPVLNSALLPLLR</sequence>
<organism evidence="1 2">
    <name type="scientific">Hymenobacter chitinivorans DSM 11115</name>
    <dbReference type="NCBI Taxonomy" id="1121954"/>
    <lineage>
        <taxon>Bacteria</taxon>
        <taxon>Pseudomonadati</taxon>
        <taxon>Bacteroidota</taxon>
        <taxon>Cytophagia</taxon>
        <taxon>Cytophagales</taxon>
        <taxon>Hymenobacteraceae</taxon>
        <taxon>Hymenobacter</taxon>
    </lineage>
</organism>
<dbReference type="Proteomes" id="UP000228535">
    <property type="component" value="Unassembled WGS sequence"/>
</dbReference>
<reference evidence="1 2" key="1">
    <citation type="submission" date="2017-11" db="EMBL/GenBank/DDBJ databases">
        <title>Genomic Encyclopedia of Archaeal and Bacterial Type Strains, Phase II (KMG-II): From Individual Species to Whole Genera.</title>
        <authorList>
            <person name="Goeker M."/>
        </authorList>
    </citation>
    <scope>NUCLEOTIDE SEQUENCE [LARGE SCALE GENOMIC DNA]</scope>
    <source>
        <strain evidence="1 2">DSM 11115</strain>
    </source>
</reference>
<dbReference type="EMBL" id="PGFA01000001">
    <property type="protein sequence ID" value="PJJ59073.1"/>
    <property type="molecule type" value="Genomic_DNA"/>
</dbReference>
<accession>A0A2M9BMA3</accession>
<dbReference type="OrthoDB" id="4552311at2"/>
<evidence type="ECO:0000313" key="1">
    <source>
        <dbReference type="EMBL" id="PJJ59073.1"/>
    </source>
</evidence>
<keyword evidence="2" id="KW-1185">Reference proteome</keyword>
<proteinExistence type="predicted"/>
<gene>
    <name evidence="1" type="ORF">CLV45_0486</name>
</gene>
<comment type="caution">
    <text evidence="1">The sequence shown here is derived from an EMBL/GenBank/DDBJ whole genome shotgun (WGS) entry which is preliminary data.</text>
</comment>